<feature type="domain" description="Peptidase M16 C-terminal" evidence="11">
    <location>
        <begin position="749"/>
        <end position="890"/>
    </location>
</feature>
<evidence type="ECO:0000256" key="9">
    <source>
        <dbReference type="SAM" id="SignalP"/>
    </source>
</evidence>
<comment type="caution">
    <text evidence="12">The sequence shown here is derived from an EMBL/GenBank/DDBJ whole genome shotgun (WGS) entry which is preliminary data.</text>
</comment>
<dbReference type="InterPro" id="IPR001431">
    <property type="entry name" value="Pept_M16_Zn_BS"/>
</dbReference>
<sequence length="992" mass="113472">MKYFKLLPVLALLVVSFSCKKDNNKSKDTAMAVVQTQKDANGFSYETVKNDPTGLRLYTLDNGLKVYLSKNEEEPTIQTYIAVRAGSNYDPKESTGLAHYLEHMVFKGTDEIGTENWEEEKKYLDQISNLYELHRAETNPDKKSILYKKIDSVSLIASNYSIANEYDKMLTSLGATGTNAHTWFEETVYKNKIPANELDKWLTVETERFSQLVLRLFHTELEAVFEEFNRGQDNDGRKQYAAMLEGLFPNHPYGQQTTIGTAEHLKNPSMVDINNYFDKYYVPNNMAVVLVGDLDFDATIKKVNDNFGKFEKKEVVHPELPKETPLTAPVVKEVFGPTAESVSIAFRSKGVNTKEEKLVTLCDMILANGNAGIIDLNLNQKQLVQYAGCSTQFLNDYGYHNFSGRPKDGQTLDEVKSLILTQINELKAGNFEEWMIEAVVNDLKKSQMRRYENATAVATAYYDAFIHHEEWKDKVSFLDDLKMISKKELVDFANSFYKDNYVVTYKRQGEDKSIAKVQNPGITQINLNRGKSSDFIQKFNKMESQPLEPKYIDYKTAIKETKTDSGINVSYVENETNDLFDLNLIFDMGYDSDQKLGLAVNYLEYLGTDKYTAEELKKEFYKLGIDYRVNAGAEKSYITLSGLKENLPKGLELLEDLLTNAKSNPEAYDKLVESIAKSRQDTKTNKGAILRNGLTNYAKYGENSRLRNIMTISELKAINPEELVAIATDLKNYKHRIFYYGKDVEDAVSALNNHHKVSVQLKDYPEAVVYDEQETGGNVYFVDFDMVQAEMMFLAKGEPFKPENMAASTLFNTYFGSGLSSIVFQEIRESKALAYSAYAYYADASDKEDSNYVMAYMGTQANKMPQAVDAMMTLMNDMPESEEQFQSAKESVLKELASQRITKSSIFWNYESLKKRGIENDNRKEMYEAIKNMELKDLREFFNKNIKGENYNVMVIGNKKDIDFKELKRLGKVQEMDIDYLFNYEKPKEVKL</sequence>
<dbReference type="Gene3D" id="3.30.830.10">
    <property type="entry name" value="Metalloenzyme, LuxS/M16 peptidase-like"/>
    <property type="match status" value="4"/>
</dbReference>
<dbReference type="GO" id="GO:0004222">
    <property type="term" value="F:metalloendopeptidase activity"/>
    <property type="evidence" value="ECO:0007669"/>
    <property type="project" value="InterPro"/>
</dbReference>
<dbReference type="Pfam" id="PF05193">
    <property type="entry name" value="Peptidase_M16_C"/>
    <property type="match status" value="2"/>
</dbReference>
<dbReference type="PROSITE" id="PS51257">
    <property type="entry name" value="PROKAR_LIPOPROTEIN"/>
    <property type="match status" value="1"/>
</dbReference>
<proteinExistence type="inferred from homology"/>
<dbReference type="EMBL" id="PXOQ01000009">
    <property type="protein sequence ID" value="PSG88240.1"/>
    <property type="molecule type" value="Genomic_DNA"/>
</dbReference>
<feature type="domain" description="Peptidase M16 N-terminal" evidence="10">
    <location>
        <begin position="575"/>
        <end position="698"/>
    </location>
</feature>
<evidence type="ECO:0000313" key="13">
    <source>
        <dbReference type="Proteomes" id="UP000238426"/>
    </source>
</evidence>
<gene>
    <name evidence="12" type="ORF">C7H52_08005</name>
</gene>
<keyword evidence="6" id="KW-0862">Zinc</keyword>
<evidence type="ECO:0000256" key="8">
    <source>
        <dbReference type="RuleBase" id="RU004447"/>
    </source>
</evidence>
<keyword evidence="13" id="KW-1185">Reference proteome</keyword>
<feature type="chain" id="PRO_5015710143" evidence="9">
    <location>
        <begin position="22"/>
        <end position="992"/>
    </location>
</feature>
<feature type="domain" description="Peptidase M16 N-terminal" evidence="10">
    <location>
        <begin position="66"/>
        <end position="112"/>
    </location>
</feature>
<dbReference type="InterPro" id="IPR050626">
    <property type="entry name" value="Peptidase_M16"/>
</dbReference>
<dbReference type="Pfam" id="PF00675">
    <property type="entry name" value="Peptidase_M16"/>
    <property type="match status" value="2"/>
</dbReference>
<dbReference type="PROSITE" id="PS00143">
    <property type="entry name" value="INSULINASE"/>
    <property type="match status" value="1"/>
</dbReference>
<keyword evidence="7" id="KW-0482">Metalloprotease</keyword>
<dbReference type="AlphaFoldDB" id="A0A2T1N8N7"/>
<reference evidence="12 13" key="1">
    <citation type="submission" date="2018-03" db="EMBL/GenBank/DDBJ databases">
        <title>Mesoflavibacter sp. HG37 and Mesoflavibacter sp. HG96 sp.nov., two marine bacteria isolated from seawater of Western Pacific Ocean.</title>
        <authorList>
            <person name="Cheng H."/>
            <person name="Wu Y.-H."/>
            <person name="Guo L.-L."/>
            <person name="Xu X.-W."/>
        </authorList>
    </citation>
    <scope>NUCLEOTIDE SEQUENCE [LARGE SCALE GENOMIC DNA]</scope>
    <source>
        <strain evidence="12 13">KCTC 32269</strain>
    </source>
</reference>
<evidence type="ECO:0000256" key="2">
    <source>
        <dbReference type="ARBA" id="ARBA00007261"/>
    </source>
</evidence>
<keyword evidence="9" id="KW-0732">Signal</keyword>
<dbReference type="InterPro" id="IPR007863">
    <property type="entry name" value="Peptidase_M16_C"/>
</dbReference>
<name>A0A2T1N8N7_9FLAO</name>
<evidence type="ECO:0000256" key="6">
    <source>
        <dbReference type="ARBA" id="ARBA00022833"/>
    </source>
</evidence>
<evidence type="ECO:0000259" key="10">
    <source>
        <dbReference type="Pfam" id="PF00675"/>
    </source>
</evidence>
<evidence type="ECO:0000256" key="7">
    <source>
        <dbReference type="ARBA" id="ARBA00023049"/>
    </source>
</evidence>
<evidence type="ECO:0000256" key="1">
    <source>
        <dbReference type="ARBA" id="ARBA00001947"/>
    </source>
</evidence>
<evidence type="ECO:0000256" key="5">
    <source>
        <dbReference type="ARBA" id="ARBA00022801"/>
    </source>
</evidence>
<dbReference type="GO" id="GO:0046872">
    <property type="term" value="F:metal ion binding"/>
    <property type="evidence" value="ECO:0007669"/>
    <property type="project" value="UniProtKB-KW"/>
</dbReference>
<comment type="similarity">
    <text evidence="2 8">Belongs to the peptidase M16 family.</text>
</comment>
<dbReference type="SUPFAM" id="SSF63411">
    <property type="entry name" value="LuxS/MPP-like metallohydrolase"/>
    <property type="match status" value="4"/>
</dbReference>
<feature type="domain" description="Peptidase M16 C-terminal" evidence="11">
    <location>
        <begin position="272"/>
        <end position="441"/>
    </location>
</feature>
<dbReference type="InterPro" id="IPR011765">
    <property type="entry name" value="Pept_M16_N"/>
</dbReference>
<keyword evidence="5" id="KW-0378">Hydrolase</keyword>
<evidence type="ECO:0000256" key="4">
    <source>
        <dbReference type="ARBA" id="ARBA00022723"/>
    </source>
</evidence>
<protein>
    <submittedName>
        <fullName evidence="12">Peptidase M16</fullName>
    </submittedName>
</protein>
<organism evidence="12 13">
    <name type="scientific">Aurantibacter aestuarii</name>
    <dbReference type="NCBI Taxonomy" id="1266046"/>
    <lineage>
        <taxon>Bacteria</taxon>
        <taxon>Pseudomonadati</taxon>
        <taxon>Bacteroidota</taxon>
        <taxon>Flavobacteriia</taxon>
        <taxon>Flavobacteriales</taxon>
        <taxon>Flavobacteriaceae</taxon>
        <taxon>Aurantibacter</taxon>
    </lineage>
</organism>
<dbReference type="GO" id="GO:0006508">
    <property type="term" value="P:proteolysis"/>
    <property type="evidence" value="ECO:0007669"/>
    <property type="project" value="UniProtKB-KW"/>
</dbReference>
<dbReference type="InterPro" id="IPR011249">
    <property type="entry name" value="Metalloenz_LuxS/M16"/>
</dbReference>
<comment type="cofactor">
    <cofactor evidence="1">
        <name>Zn(2+)</name>
        <dbReference type="ChEBI" id="CHEBI:29105"/>
    </cofactor>
</comment>
<keyword evidence="4" id="KW-0479">Metal-binding</keyword>
<dbReference type="Proteomes" id="UP000238426">
    <property type="component" value="Unassembled WGS sequence"/>
</dbReference>
<evidence type="ECO:0000313" key="12">
    <source>
        <dbReference type="EMBL" id="PSG88240.1"/>
    </source>
</evidence>
<dbReference type="PANTHER" id="PTHR43690">
    <property type="entry name" value="NARDILYSIN"/>
    <property type="match status" value="1"/>
</dbReference>
<dbReference type="OrthoDB" id="9811314at2"/>
<dbReference type="PANTHER" id="PTHR43690:SF17">
    <property type="entry name" value="PROTEIN YHJJ"/>
    <property type="match status" value="1"/>
</dbReference>
<dbReference type="RefSeq" id="WP_106463380.1">
    <property type="nucleotide sequence ID" value="NZ_PXOQ01000009.1"/>
</dbReference>
<keyword evidence="3" id="KW-0645">Protease</keyword>
<feature type="signal peptide" evidence="9">
    <location>
        <begin position="1"/>
        <end position="21"/>
    </location>
</feature>
<evidence type="ECO:0000259" key="11">
    <source>
        <dbReference type="Pfam" id="PF05193"/>
    </source>
</evidence>
<evidence type="ECO:0000256" key="3">
    <source>
        <dbReference type="ARBA" id="ARBA00022670"/>
    </source>
</evidence>
<accession>A0A2T1N8N7</accession>